<dbReference type="InterPro" id="IPR001879">
    <property type="entry name" value="GPCR_2_extracellular_dom"/>
</dbReference>
<dbReference type="GO" id="GO:0007166">
    <property type="term" value="P:cell surface receptor signaling pathway"/>
    <property type="evidence" value="ECO:0007669"/>
    <property type="project" value="InterPro"/>
</dbReference>
<dbReference type="EMBL" id="WIXP02000005">
    <property type="protein sequence ID" value="KAF6210212.1"/>
    <property type="molecule type" value="Genomic_DNA"/>
</dbReference>
<evidence type="ECO:0000313" key="14">
    <source>
        <dbReference type="EMBL" id="KAF6210212.1"/>
    </source>
</evidence>
<comment type="similarity">
    <text evidence="2">Belongs to the G-protein coupled receptor 2 family.</text>
</comment>
<keyword evidence="3" id="KW-1003">Cell membrane</keyword>
<dbReference type="Proteomes" id="UP000466442">
    <property type="component" value="Linkage Group LG5"/>
</dbReference>
<comment type="subcellular location">
    <subcellularLocation>
        <location evidence="1">Cell membrane</location>
        <topology evidence="1">Multi-pass membrane protein</topology>
    </subcellularLocation>
</comment>
<evidence type="ECO:0000256" key="1">
    <source>
        <dbReference type="ARBA" id="ARBA00004651"/>
    </source>
</evidence>
<evidence type="ECO:0000259" key="12">
    <source>
        <dbReference type="PROSITE" id="PS50227"/>
    </source>
</evidence>
<dbReference type="GO" id="GO:0007188">
    <property type="term" value="P:adenylate cyclase-modulating G protein-coupled receptor signaling pathway"/>
    <property type="evidence" value="ECO:0007669"/>
    <property type="project" value="TreeGrafter"/>
</dbReference>
<evidence type="ECO:0000256" key="4">
    <source>
        <dbReference type="ARBA" id="ARBA00022692"/>
    </source>
</evidence>
<protein>
    <recommendedName>
        <fullName evidence="16">G-protein coupled receptors family 2 profile 2 domain-containing protein</fullName>
    </recommendedName>
</protein>
<keyword evidence="6" id="KW-0297">G-protein coupled receptor</keyword>
<dbReference type="SMART" id="SM00008">
    <property type="entry name" value="HormR"/>
    <property type="match status" value="1"/>
</dbReference>
<feature type="domain" description="G-protein coupled receptors family 2 profile 2" evidence="13">
    <location>
        <begin position="126"/>
        <end position="400"/>
    </location>
</feature>
<evidence type="ECO:0000256" key="3">
    <source>
        <dbReference type="ARBA" id="ARBA00022475"/>
    </source>
</evidence>
<keyword evidence="7 11" id="KW-0472">Membrane</keyword>
<dbReference type="GO" id="GO:0005886">
    <property type="term" value="C:plasma membrane"/>
    <property type="evidence" value="ECO:0007669"/>
    <property type="project" value="UniProtKB-SubCell"/>
</dbReference>
<feature type="compositionally biased region" description="Polar residues" evidence="10">
    <location>
        <begin position="428"/>
        <end position="439"/>
    </location>
</feature>
<gene>
    <name evidence="14" type="ORF">GE061_013315</name>
</gene>
<dbReference type="AlphaFoldDB" id="A0A8S9XMC5"/>
<feature type="compositionally biased region" description="Low complexity" evidence="10">
    <location>
        <begin position="440"/>
        <end position="449"/>
    </location>
</feature>
<evidence type="ECO:0000313" key="15">
    <source>
        <dbReference type="Proteomes" id="UP000466442"/>
    </source>
</evidence>
<name>A0A8S9XMC5_APOLU</name>
<evidence type="ECO:0000256" key="5">
    <source>
        <dbReference type="ARBA" id="ARBA00022989"/>
    </source>
</evidence>
<keyword evidence="4 11" id="KW-0812">Transmembrane</keyword>
<evidence type="ECO:0000256" key="10">
    <source>
        <dbReference type="SAM" id="MobiDB-lite"/>
    </source>
</evidence>
<dbReference type="Pfam" id="PF02793">
    <property type="entry name" value="HRM"/>
    <property type="match status" value="1"/>
</dbReference>
<evidence type="ECO:0000256" key="9">
    <source>
        <dbReference type="ARBA" id="ARBA00023224"/>
    </source>
</evidence>
<dbReference type="Pfam" id="PF00002">
    <property type="entry name" value="7tm_2"/>
    <property type="match status" value="1"/>
</dbReference>
<keyword evidence="9" id="KW-0807">Transducer</keyword>
<organism evidence="14 15">
    <name type="scientific">Apolygus lucorum</name>
    <name type="common">Small green plant bug</name>
    <name type="synonym">Lygocoris lucorum</name>
    <dbReference type="NCBI Taxonomy" id="248454"/>
    <lineage>
        <taxon>Eukaryota</taxon>
        <taxon>Metazoa</taxon>
        <taxon>Ecdysozoa</taxon>
        <taxon>Arthropoda</taxon>
        <taxon>Hexapoda</taxon>
        <taxon>Insecta</taxon>
        <taxon>Pterygota</taxon>
        <taxon>Neoptera</taxon>
        <taxon>Paraneoptera</taxon>
        <taxon>Hemiptera</taxon>
        <taxon>Heteroptera</taxon>
        <taxon>Panheteroptera</taxon>
        <taxon>Cimicomorpha</taxon>
        <taxon>Miridae</taxon>
        <taxon>Mirini</taxon>
        <taxon>Apolygus</taxon>
    </lineage>
</organism>
<keyword evidence="8" id="KW-0675">Receptor</keyword>
<dbReference type="GO" id="GO:0008528">
    <property type="term" value="F:G protein-coupled peptide receptor activity"/>
    <property type="evidence" value="ECO:0007669"/>
    <property type="project" value="TreeGrafter"/>
</dbReference>
<evidence type="ECO:0000256" key="7">
    <source>
        <dbReference type="ARBA" id="ARBA00023136"/>
    </source>
</evidence>
<feature type="transmembrane region" description="Helical" evidence="11">
    <location>
        <begin position="375"/>
        <end position="399"/>
    </location>
</feature>
<feature type="transmembrane region" description="Helical" evidence="11">
    <location>
        <begin position="213"/>
        <end position="232"/>
    </location>
</feature>
<dbReference type="InterPro" id="IPR000832">
    <property type="entry name" value="GPCR_2_secretin-like"/>
</dbReference>
<dbReference type="PRINTS" id="PR00249">
    <property type="entry name" value="GPCRSECRETIN"/>
</dbReference>
<dbReference type="Gene3D" id="4.10.1240.10">
    <property type="entry name" value="GPCR, family 2, extracellular hormone receptor domain"/>
    <property type="match status" value="1"/>
</dbReference>
<keyword evidence="15" id="KW-1185">Reference proteome</keyword>
<sequence>MAGQRSHSKHSARTLQLLMIPPSEDGLTVDEVLTLRQRDCDFPDNHSVGFECPREFDGWTCINTTASGTVAHFPCPYFIFGFDPTRLGHRTCLEDGTWFRHPDSNKTWSNYTTCVDMEDLRMRNQVNLIYKTGYTVSLLALTLSIFIFFYFRSLTCTRIQIHKNLFISLAINNLLWLLWYEAVVDNIPLLLSNGIGCQILHVLLQYFMVATYLWMFCEGLYLHTLLVITFVTESRVMPVLYLVGWGVPALLVTIYASLRASAKDDTLHCWIHESLYSWALSGPVCLSMLANFIFLINIVRLLLTKLHSAARTSPRSSFKDKNASIRSKRSTISSPGIPSGRTRKAVRATLILIPLLGLQYLLTPFRPDQGTQWEYVYQIVSALVASCQGLCVALLFCFCNGEVVTAMKKKWRQCKLSKKKPWNSCSAVTSVSNRTTPRQSADSNSSSAPTSLLIPQVQSIVLRP</sequence>
<feature type="region of interest" description="Disordered" evidence="10">
    <location>
        <begin position="314"/>
        <end position="340"/>
    </location>
</feature>
<evidence type="ECO:0000256" key="11">
    <source>
        <dbReference type="SAM" id="Phobius"/>
    </source>
</evidence>
<dbReference type="PANTHER" id="PTHR45620:SF32">
    <property type="entry name" value="DIURETIC HORMONE 31 RECEPTOR, ISOFORM C"/>
    <property type="match status" value="1"/>
</dbReference>
<comment type="caution">
    <text evidence="14">The sequence shown here is derived from an EMBL/GenBank/DDBJ whole genome shotgun (WGS) entry which is preliminary data.</text>
</comment>
<feature type="region of interest" description="Disordered" evidence="10">
    <location>
        <begin position="428"/>
        <end position="449"/>
    </location>
</feature>
<dbReference type="CDD" id="cd15260">
    <property type="entry name" value="7tmB1_NPR_B4_insect-like"/>
    <property type="match status" value="1"/>
</dbReference>
<feature type="transmembrane region" description="Helical" evidence="11">
    <location>
        <begin position="278"/>
        <end position="303"/>
    </location>
</feature>
<proteinExistence type="inferred from homology"/>
<feature type="transmembrane region" description="Helical" evidence="11">
    <location>
        <begin position="163"/>
        <end position="180"/>
    </location>
</feature>
<dbReference type="PROSITE" id="PS50227">
    <property type="entry name" value="G_PROTEIN_RECEP_F2_3"/>
    <property type="match status" value="1"/>
</dbReference>
<feature type="domain" description="G-protein coupled receptors family 2 profile 1" evidence="12">
    <location>
        <begin position="39"/>
        <end position="118"/>
    </location>
</feature>
<feature type="transmembrane region" description="Helical" evidence="11">
    <location>
        <begin position="128"/>
        <end position="151"/>
    </location>
</feature>
<feature type="transmembrane region" description="Helical" evidence="11">
    <location>
        <begin position="345"/>
        <end position="363"/>
    </location>
</feature>
<reference evidence="14" key="1">
    <citation type="journal article" date="2021" name="Mol. Ecol. Resour.">
        <title>Apolygus lucorum genome provides insights into omnivorousness and mesophyll feeding.</title>
        <authorList>
            <person name="Liu Y."/>
            <person name="Liu H."/>
            <person name="Wang H."/>
            <person name="Huang T."/>
            <person name="Liu B."/>
            <person name="Yang B."/>
            <person name="Yin L."/>
            <person name="Li B."/>
            <person name="Zhang Y."/>
            <person name="Zhang S."/>
            <person name="Jiang F."/>
            <person name="Zhang X."/>
            <person name="Ren Y."/>
            <person name="Wang B."/>
            <person name="Wang S."/>
            <person name="Lu Y."/>
            <person name="Wu K."/>
            <person name="Fan W."/>
            <person name="Wang G."/>
        </authorList>
    </citation>
    <scope>NUCLEOTIDE SEQUENCE</scope>
    <source>
        <strain evidence="14">12Hb</strain>
    </source>
</reference>
<dbReference type="InterPro" id="IPR050332">
    <property type="entry name" value="GPCR_2"/>
</dbReference>
<feature type="transmembrane region" description="Helical" evidence="11">
    <location>
        <begin position="239"/>
        <end position="258"/>
    </location>
</feature>
<dbReference type="InterPro" id="IPR017981">
    <property type="entry name" value="GPCR_2-like_7TM"/>
</dbReference>
<dbReference type="SUPFAM" id="SSF81321">
    <property type="entry name" value="Family A G protein-coupled receptor-like"/>
    <property type="match status" value="1"/>
</dbReference>
<accession>A0A8S9XMC5</accession>
<dbReference type="PROSITE" id="PS50261">
    <property type="entry name" value="G_PROTEIN_RECEP_F2_4"/>
    <property type="match status" value="1"/>
</dbReference>
<evidence type="ECO:0000259" key="13">
    <source>
        <dbReference type="PROSITE" id="PS50261"/>
    </source>
</evidence>
<dbReference type="InterPro" id="IPR036445">
    <property type="entry name" value="GPCR_2_extracell_dom_sf"/>
</dbReference>
<dbReference type="Gene3D" id="1.20.1070.10">
    <property type="entry name" value="Rhodopsin 7-helix transmembrane proteins"/>
    <property type="match status" value="1"/>
</dbReference>
<dbReference type="OrthoDB" id="16753at2759"/>
<dbReference type="SUPFAM" id="SSF111418">
    <property type="entry name" value="Hormone receptor domain"/>
    <property type="match status" value="1"/>
</dbReference>
<evidence type="ECO:0008006" key="16">
    <source>
        <dbReference type="Google" id="ProtNLM"/>
    </source>
</evidence>
<evidence type="ECO:0000256" key="2">
    <source>
        <dbReference type="ARBA" id="ARBA00005314"/>
    </source>
</evidence>
<evidence type="ECO:0000256" key="8">
    <source>
        <dbReference type="ARBA" id="ARBA00023170"/>
    </source>
</evidence>
<keyword evidence="5 11" id="KW-1133">Transmembrane helix</keyword>
<evidence type="ECO:0000256" key="6">
    <source>
        <dbReference type="ARBA" id="ARBA00023040"/>
    </source>
</evidence>
<dbReference type="PANTHER" id="PTHR45620">
    <property type="entry name" value="PDF RECEPTOR-LIKE PROTEIN-RELATED"/>
    <property type="match status" value="1"/>
</dbReference>